<dbReference type="OrthoDB" id="9794403at2"/>
<feature type="compositionally biased region" description="Basic residues" evidence="1">
    <location>
        <begin position="216"/>
        <end position="228"/>
    </location>
</feature>
<dbReference type="GO" id="GO:0006313">
    <property type="term" value="P:DNA transposition"/>
    <property type="evidence" value="ECO:0007669"/>
    <property type="project" value="InterPro"/>
</dbReference>
<dbReference type="KEGG" id="ssan:NX02_00520"/>
<organism evidence="3 4">
    <name type="scientific">Sphingomonas sanxanigenens DSM 19645 = NX02</name>
    <dbReference type="NCBI Taxonomy" id="1123269"/>
    <lineage>
        <taxon>Bacteria</taxon>
        <taxon>Pseudomonadati</taxon>
        <taxon>Pseudomonadota</taxon>
        <taxon>Alphaproteobacteria</taxon>
        <taxon>Sphingomonadales</taxon>
        <taxon>Sphingomonadaceae</taxon>
        <taxon>Sphingomonas</taxon>
    </lineage>
</organism>
<dbReference type="Gene3D" id="3.30.70.1290">
    <property type="entry name" value="Transposase IS200-like"/>
    <property type="match status" value="1"/>
</dbReference>
<keyword evidence="4" id="KW-1185">Reference proteome</keyword>
<dbReference type="PATRIC" id="fig|1123269.5.peg.102"/>
<dbReference type="SUPFAM" id="SSF143422">
    <property type="entry name" value="Transposase IS200-like"/>
    <property type="match status" value="1"/>
</dbReference>
<dbReference type="HOGENOM" id="CLU_068226_1_2_5"/>
<dbReference type="GO" id="GO:0004803">
    <property type="term" value="F:transposase activity"/>
    <property type="evidence" value="ECO:0007669"/>
    <property type="project" value="InterPro"/>
</dbReference>
<name>W0A5W7_9SPHN</name>
<feature type="region of interest" description="Disordered" evidence="1">
    <location>
        <begin position="199"/>
        <end position="228"/>
    </location>
</feature>
<evidence type="ECO:0000259" key="2">
    <source>
        <dbReference type="SMART" id="SM01321"/>
    </source>
</evidence>
<feature type="domain" description="Transposase IS200-like" evidence="2">
    <location>
        <begin position="9"/>
        <end position="123"/>
    </location>
</feature>
<proteinExistence type="predicted"/>
<gene>
    <name evidence="3" type="ORF">NX02_00520</name>
</gene>
<evidence type="ECO:0000313" key="3">
    <source>
        <dbReference type="EMBL" id="AHE51872.1"/>
    </source>
</evidence>
<dbReference type="InterPro" id="IPR002686">
    <property type="entry name" value="Transposase_17"/>
</dbReference>
<reference evidence="3 4" key="1">
    <citation type="submission" date="2013-07" db="EMBL/GenBank/DDBJ databases">
        <title>Completed genome of Sphingomonas sanxanigenens NX02.</title>
        <authorList>
            <person name="Ma T."/>
            <person name="Huang H."/>
            <person name="Wu M."/>
            <person name="Li X."/>
            <person name="Li G."/>
        </authorList>
    </citation>
    <scope>NUCLEOTIDE SEQUENCE [LARGE SCALE GENOMIC DNA]</scope>
    <source>
        <strain evidence="3 4">NX02</strain>
    </source>
</reference>
<protein>
    <recommendedName>
        <fullName evidence="2">Transposase IS200-like domain-containing protein</fullName>
    </recommendedName>
</protein>
<dbReference type="eggNOG" id="COG1943">
    <property type="taxonomic scope" value="Bacteria"/>
</dbReference>
<dbReference type="AlphaFoldDB" id="W0A5W7"/>
<dbReference type="SMART" id="SM01321">
    <property type="entry name" value="Y1_Tnp"/>
    <property type="match status" value="1"/>
</dbReference>
<sequence>MARLSRIVIPGVAHHVTQRGNRRLPIFFSDDDRAAYLALVAQGIAAAGVRCLAWCLMDNHVHLVLVPEDEDGLRAALGEAHRRYTSRVNAREGWSGYLFQGRFASYPMDDAHLIAAIRYVENNPVAAGLATEAGDWRWSSARAHVAGRRVADDPLTDVAALGRHVRNWRAYLARGIEAADEAETADAIEARLRTGRPLGDPGWIADMETQTGRALAPRKRGPKPKAES</sequence>
<dbReference type="GO" id="GO:0003677">
    <property type="term" value="F:DNA binding"/>
    <property type="evidence" value="ECO:0007669"/>
    <property type="project" value="InterPro"/>
</dbReference>
<dbReference type="InterPro" id="IPR036515">
    <property type="entry name" value="Transposase_17_sf"/>
</dbReference>
<evidence type="ECO:0000313" key="4">
    <source>
        <dbReference type="Proteomes" id="UP000018851"/>
    </source>
</evidence>
<dbReference type="Pfam" id="PF01797">
    <property type="entry name" value="Y1_Tnp"/>
    <property type="match status" value="1"/>
</dbReference>
<dbReference type="Proteomes" id="UP000018851">
    <property type="component" value="Chromosome"/>
</dbReference>
<dbReference type="PANTHER" id="PTHR34322">
    <property type="entry name" value="TRANSPOSASE, Y1_TNP DOMAIN-CONTAINING"/>
    <property type="match status" value="1"/>
</dbReference>
<dbReference type="PANTHER" id="PTHR34322:SF2">
    <property type="entry name" value="TRANSPOSASE IS200-LIKE DOMAIN-CONTAINING PROTEIN"/>
    <property type="match status" value="1"/>
</dbReference>
<dbReference type="RefSeq" id="WP_025290259.1">
    <property type="nucleotide sequence ID" value="NZ_CP006644.1"/>
</dbReference>
<evidence type="ECO:0000256" key="1">
    <source>
        <dbReference type="SAM" id="MobiDB-lite"/>
    </source>
</evidence>
<dbReference type="EMBL" id="CP006644">
    <property type="protein sequence ID" value="AHE51872.1"/>
    <property type="molecule type" value="Genomic_DNA"/>
</dbReference>
<accession>W0A5W7</accession>